<dbReference type="KEGG" id="tim:GMBLW1_15740"/>
<gene>
    <name evidence="1" type="ORF">GMBLW1_15740</name>
</gene>
<accession>A0A6C2YLT2</accession>
<dbReference type="AlphaFoldDB" id="A0A6C2YLT2"/>
<sequence length="504" mass="54981">MGLQTVHVRVNDAATKLPTPVRLRITGPDGVSFPPFGHPWLIPVGPYECLGNNLRFGTARYSLINGACEIQLPTQVPLEVEILKGPEFRPIRTTVTLNQGQMALRFVIERISDLRSEGWLAGDGRVHGFSPHEAHLQAQAEDVAIVNLLATATMHASMDGHCYETIPQMAAYSGQQPALAGDGAWVAVNTFQQHPMLGQVALLHTHRAVFPLVFGGMDATDDWSIVDWCEQAHRKRGLTVWCDAFRQDRGLMGGECLLAALRGEIDAFEFDHSERPMAWLSAWYRLLNLGVTLPLVGSSAKRSNGEALGGMRTYARIAPDAEPGVPAWIEAVRAGRTWITNGPLLRVTIGGSGPGETIPRTAISADGMLPATIRLQSLVPVQALEILADGEAVQRIEVPELADGQPFDWQGEIPAGQASWFSVRTYGAAKSLLQPTSAVFAHTSPIGLAEPTWAKRAAAVPAVVRMLERLIDWSETEGRYSEARWKEQLVGYSQFAIRKLQANS</sequence>
<dbReference type="EMBL" id="LR586016">
    <property type="protein sequence ID" value="VIP02386.1"/>
    <property type="molecule type" value="Genomic_DNA"/>
</dbReference>
<name>A0A6C2YLT2_9BACT</name>
<dbReference type="NCBIfam" id="NF038032">
    <property type="entry name" value="CehA_McbA_metalo"/>
    <property type="match status" value="1"/>
</dbReference>
<dbReference type="InParanoid" id="A0A6C2YLT2"/>
<reference evidence="1" key="1">
    <citation type="submission" date="2019-04" db="EMBL/GenBank/DDBJ databases">
        <authorList>
            <consortium name="Science for Life Laboratories"/>
        </authorList>
    </citation>
    <scope>NUCLEOTIDE SEQUENCE</scope>
    <source>
        <strain evidence="1">MBLW1</strain>
    </source>
</reference>
<dbReference type="Proteomes" id="UP000464378">
    <property type="component" value="Chromosome"/>
</dbReference>
<organism evidence="1">
    <name type="scientific">Tuwongella immobilis</name>
    <dbReference type="NCBI Taxonomy" id="692036"/>
    <lineage>
        <taxon>Bacteria</taxon>
        <taxon>Pseudomonadati</taxon>
        <taxon>Planctomycetota</taxon>
        <taxon>Planctomycetia</taxon>
        <taxon>Gemmatales</taxon>
        <taxon>Gemmataceae</taxon>
        <taxon>Tuwongella</taxon>
    </lineage>
</organism>
<evidence type="ECO:0000313" key="2">
    <source>
        <dbReference type="Proteomes" id="UP000464378"/>
    </source>
</evidence>
<keyword evidence="2" id="KW-1185">Reference proteome</keyword>
<proteinExistence type="predicted"/>
<dbReference type="EMBL" id="LR593887">
    <property type="protein sequence ID" value="VTS01244.1"/>
    <property type="molecule type" value="Genomic_DNA"/>
</dbReference>
<dbReference type="RefSeq" id="WP_162657568.1">
    <property type="nucleotide sequence ID" value="NZ_LR593887.1"/>
</dbReference>
<protein>
    <submittedName>
        <fullName evidence="1">Hypothetical conserved protein</fullName>
    </submittedName>
</protein>
<evidence type="ECO:0000313" key="1">
    <source>
        <dbReference type="EMBL" id="VIP02386.1"/>
    </source>
</evidence>